<dbReference type="InterPro" id="IPR050270">
    <property type="entry name" value="DegV_domain_contain"/>
</dbReference>
<reference evidence="2" key="1">
    <citation type="journal article" date="2021" name="PeerJ">
        <title>Extensive microbial diversity within the chicken gut microbiome revealed by metagenomics and culture.</title>
        <authorList>
            <person name="Gilroy R."/>
            <person name="Ravi A."/>
            <person name="Getino M."/>
            <person name="Pursley I."/>
            <person name="Horton D.L."/>
            <person name="Alikhan N.F."/>
            <person name="Baker D."/>
            <person name="Gharbi K."/>
            <person name="Hall N."/>
            <person name="Watson M."/>
            <person name="Adriaenssens E.M."/>
            <person name="Foster-Nyarko E."/>
            <person name="Jarju S."/>
            <person name="Secka A."/>
            <person name="Antonio M."/>
            <person name="Oren A."/>
            <person name="Chaudhuri R.R."/>
            <person name="La Ragione R."/>
            <person name="Hildebrand F."/>
            <person name="Pallen M.J."/>
        </authorList>
    </citation>
    <scope>NUCLEOTIDE SEQUENCE</scope>
    <source>
        <strain evidence="2">ChiBcec8-14828</strain>
    </source>
</reference>
<name>A0A9D2M1Q8_9FIRM</name>
<dbReference type="EMBL" id="DWYA01000026">
    <property type="protein sequence ID" value="HJB39219.1"/>
    <property type="molecule type" value="Genomic_DNA"/>
</dbReference>
<dbReference type="PANTHER" id="PTHR33434">
    <property type="entry name" value="DEGV DOMAIN-CONTAINING PROTEIN DR_1986-RELATED"/>
    <property type="match status" value="1"/>
</dbReference>
<protein>
    <submittedName>
        <fullName evidence="2">DegV family protein</fullName>
    </submittedName>
</protein>
<dbReference type="Pfam" id="PF02645">
    <property type="entry name" value="DegV"/>
    <property type="match status" value="1"/>
</dbReference>
<dbReference type="SUPFAM" id="SSF82549">
    <property type="entry name" value="DAK1/DegV-like"/>
    <property type="match status" value="1"/>
</dbReference>
<dbReference type="PANTHER" id="PTHR33434:SF2">
    <property type="entry name" value="FATTY ACID-BINDING PROTEIN TM_1468"/>
    <property type="match status" value="1"/>
</dbReference>
<comment type="caution">
    <text evidence="2">The sequence shown here is derived from an EMBL/GenBank/DDBJ whole genome shotgun (WGS) entry which is preliminary data.</text>
</comment>
<evidence type="ECO:0000313" key="2">
    <source>
        <dbReference type="EMBL" id="HJB39219.1"/>
    </source>
</evidence>
<sequence>MIRILTDSTADLLPEDLHSLSVRVVPLEVHFGDEHYEDGVDLGHEQFYEMLEQAHKLPSTSQPSPERFMAEFENARDAGDDVICILLSSTLSGTYQSAQIAAEEVGYDRIFLVDSHTASLAAQLLVRRACQRVSEGWTPEEIVDDLLEAREHLHIFAIVDTLKYLHKGGRLPTAAAIAGGLLGIKPVIGVQNGKVGLADKARGLPGAYVAIFKQIQKVGGVDEAWPVMVGYTGKRHGVEPFIRYTTQNLHLSEPIVRPIGAVVGTHAGPGAAGIAFFSCPRQDV</sequence>
<dbReference type="AlphaFoldDB" id="A0A9D2M1Q8"/>
<dbReference type="GO" id="GO:0008289">
    <property type="term" value="F:lipid binding"/>
    <property type="evidence" value="ECO:0007669"/>
    <property type="project" value="UniProtKB-KW"/>
</dbReference>
<dbReference type="PROSITE" id="PS51482">
    <property type="entry name" value="DEGV"/>
    <property type="match status" value="1"/>
</dbReference>
<gene>
    <name evidence="2" type="ORF">H9943_02350</name>
</gene>
<proteinExistence type="predicted"/>
<dbReference type="Gene3D" id="3.40.50.10170">
    <property type="match status" value="1"/>
</dbReference>
<dbReference type="NCBIfam" id="TIGR00762">
    <property type="entry name" value="DegV"/>
    <property type="match status" value="1"/>
</dbReference>
<dbReference type="Gene3D" id="3.30.1180.10">
    <property type="match status" value="1"/>
</dbReference>
<organism evidence="2 3">
    <name type="scientific">Candidatus Ruthenibacterium avium</name>
    <dbReference type="NCBI Taxonomy" id="2838751"/>
    <lineage>
        <taxon>Bacteria</taxon>
        <taxon>Bacillati</taxon>
        <taxon>Bacillota</taxon>
        <taxon>Clostridia</taxon>
        <taxon>Eubacteriales</taxon>
        <taxon>Oscillospiraceae</taxon>
        <taxon>Ruthenibacterium</taxon>
    </lineage>
</organism>
<dbReference type="Proteomes" id="UP000824209">
    <property type="component" value="Unassembled WGS sequence"/>
</dbReference>
<evidence type="ECO:0000256" key="1">
    <source>
        <dbReference type="ARBA" id="ARBA00023121"/>
    </source>
</evidence>
<accession>A0A9D2M1Q8</accession>
<dbReference type="InterPro" id="IPR043168">
    <property type="entry name" value="DegV_C"/>
</dbReference>
<dbReference type="InterPro" id="IPR003797">
    <property type="entry name" value="DegV"/>
</dbReference>
<keyword evidence="1" id="KW-0446">Lipid-binding</keyword>
<reference evidence="2" key="2">
    <citation type="submission" date="2021-04" db="EMBL/GenBank/DDBJ databases">
        <authorList>
            <person name="Gilroy R."/>
        </authorList>
    </citation>
    <scope>NUCLEOTIDE SEQUENCE</scope>
    <source>
        <strain evidence="2">ChiBcec8-14828</strain>
    </source>
</reference>
<evidence type="ECO:0000313" key="3">
    <source>
        <dbReference type="Proteomes" id="UP000824209"/>
    </source>
</evidence>